<feature type="transmembrane region" description="Helical" evidence="1">
    <location>
        <begin position="7"/>
        <end position="27"/>
    </location>
</feature>
<feature type="transmembrane region" description="Helical" evidence="1">
    <location>
        <begin position="148"/>
        <end position="167"/>
    </location>
</feature>
<protein>
    <submittedName>
        <fullName evidence="2">Uncharacterized protein</fullName>
    </submittedName>
</protein>
<feature type="transmembrane region" description="Helical" evidence="1">
    <location>
        <begin position="68"/>
        <end position="87"/>
    </location>
</feature>
<feature type="transmembrane region" description="Helical" evidence="1">
    <location>
        <begin position="126"/>
        <end position="142"/>
    </location>
</feature>
<keyword evidence="1" id="KW-1133">Transmembrane helix</keyword>
<keyword evidence="3" id="KW-1185">Reference proteome</keyword>
<dbReference type="RefSeq" id="WP_009070328.1">
    <property type="nucleotide sequence ID" value="NZ_JH597761.1"/>
</dbReference>
<feature type="transmembrane region" description="Helical" evidence="1">
    <location>
        <begin position="33"/>
        <end position="56"/>
    </location>
</feature>
<keyword evidence="1" id="KW-0812">Transmembrane</keyword>
<gene>
    <name evidence="2" type="ORF">MetMK1DRAFT_00005040</name>
</gene>
<name>H2C181_9CREN</name>
<dbReference type="HOGENOM" id="CLU_1485919_0_0_2"/>
<evidence type="ECO:0000313" key="2">
    <source>
        <dbReference type="EMBL" id="EHP70002.1"/>
    </source>
</evidence>
<evidence type="ECO:0000256" key="1">
    <source>
        <dbReference type="SAM" id="Phobius"/>
    </source>
</evidence>
<dbReference type="eggNOG" id="arCOG03778">
    <property type="taxonomic scope" value="Archaea"/>
</dbReference>
<dbReference type="Proteomes" id="UP000003980">
    <property type="component" value="Unassembled WGS sequence"/>
</dbReference>
<sequence length="181" mass="19946">MEVKHLFRGNLISLIASLVILLELTLLEFEGLNFIFALPSVLTLWVIWAMAIPSVLTYHMVKLERQWMLDFFGALAVMIAGIGLVYLTLGKFLGVELILLGYTLEPVAGIPIYLTAKRVRPTYSSLFFWGAVVFTAGLPLYLVNLGPVAIVGDVVKMVGLVGLLLTLNTRSYVGGSAYRPR</sequence>
<dbReference type="AlphaFoldDB" id="H2C181"/>
<dbReference type="OrthoDB" id="37207at2157"/>
<evidence type="ECO:0000313" key="3">
    <source>
        <dbReference type="Proteomes" id="UP000003980"/>
    </source>
</evidence>
<proteinExistence type="predicted"/>
<organism evidence="2 3">
    <name type="scientific">Metallosphaera yellowstonensis MK1</name>
    <dbReference type="NCBI Taxonomy" id="671065"/>
    <lineage>
        <taxon>Archaea</taxon>
        <taxon>Thermoproteota</taxon>
        <taxon>Thermoprotei</taxon>
        <taxon>Sulfolobales</taxon>
        <taxon>Sulfolobaceae</taxon>
        <taxon>Metallosphaera</taxon>
    </lineage>
</organism>
<reference evidence="2 3" key="1">
    <citation type="submission" date="2012-01" db="EMBL/GenBank/DDBJ databases">
        <title>Improved High-Quality Draft sequence of Metallosphaera yellowstonensis MK1.</title>
        <authorList>
            <consortium name="US DOE Joint Genome Institute"/>
            <person name="Lucas S."/>
            <person name="Han J."/>
            <person name="Cheng J.-F."/>
            <person name="Goodwin L."/>
            <person name="Pitluck S."/>
            <person name="Peters L."/>
            <person name="Teshima H."/>
            <person name="Detter J.C."/>
            <person name="Han C."/>
            <person name="Tapia R."/>
            <person name="Land M."/>
            <person name="Hauser L."/>
            <person name="Kyrpides N."/>
            <person name="Kozubal M."/>
            <person name="Macur R.E."/>
            <person name="Jay Z."/>
            <person name="Inskeep W."/>
            <person name="Woyke T."/>
        </authorList>
    </citation>
    <scope>NUCLEOTIDE SEQUENCE [LARGE SCALE GENOMIC DNA]</scope>
    <source>
        <strain evidence="2 3">MK1</strain>
    </source>
</reference>
<feature type="transmembrane region" description="Helical" evidence="1">
    <location>
        <begin position="93"/>
        <end position="114"/>
    </location>
</feature>
<accession>H2C181</accession>
<dbReference type="EMBL" id="JH597761">
    <property type="protein sequence ID" value="EHP70002.1"/>
    <property type="molecule type" value="Genomic_DNA"/>
</dbReference>
<keyword evidence="1" id="KW-0472">Membrane</keyword>